<evidence type="ECO:0000256" key="1">
    <source>
        <dbReference type="PROSITE-ProRule" id="PRU00288"/>
    </source>
</evidence>
<feature type="region of interest" description="Disordered" evidence="2">
    <location>
        <begin position="203"/>
        <end position="245"/>
    </location>
</feature>
<accession>A0A485K9C4</accession>
<dbReference type="PROSITE" id="PS50115">
    <property type="entry name" value="ARFGAP"/>
    <property type="match status" value="1"/>
</dbReference>
<name>A0A485K9C4_9STRA</name>
<gene>
    <name evidence="5" type="primary">Aste57867_3284</name>
    <name evidence="4" type="ORF">As57867_003274</name>
    <name evidence="5" type="ORF">ASTE57867_3284</name>
</gene>
<dbReference type="PANTHER" id="PTHR46085">
    <property type="entry name" value="ARFGAP/RECO-RELATED"/>
    <property type="match status" value="1"/>
</dbReference>
<keyword evidence="1" id="KW-0862">Zinc</keyword>
<dbReference type="EMBL" id="VJMH01000541">
    <property type="protein sequence ID" value="KAF0715626.1"/>
    <property type="molecule type" value="Genomic_DNA"/>
</dbReference>
<feature type="compositionally biased region" description="Low complexity" evidence="2">
    <location>
        <begin position="141"/>
        <end position="155"/>
    </location>
</feature>
<evidence type="ECO:0000313" key="5">
    <source>
        <dbReference type="EMBL" id="VFT80455.1"/>
    </source>
</evidence>
<dbReference type="Pfam" id="PF01412">
    <property type="entry name" value="ArfGap"/>
    <property type="match status" value="1"/>
</dbReference>
<dbReference type="Gene3D" id="1.10.220.150">
    <property type="entry name" value="Arf GTPase activating protein"/>
    <property type="match status" value="1"/>
</dbReference>
<dbReference type="OrthoDB" id="6036at2759"/>
<feature type="compositionally biased region" description="Low complexity" evidence="2">
    <location>
        <begin position="233"/>
        <end position="244"/>
    </location>
</feature>
<organism evidence="5 6">
    <name type="scientific">Aphanomyces stellatus</name>
    <dbReference type="NCBI Taxonomy" id="120398"/>
    <lineage>
        <taxon>Eukaryota</taxon>
        <taxon>Sar</taxon>
        <taxon>Stramenopiles</taxon>
        <taxon>Oomycota</taxon>
        <taxon>Saprolegniomycetes</taxon>
        <taxon>Saprolegniales</taxon>
        <taxon>Verrucalvaceae</taxon>
        <taxon>Aphanomyces</taxon>
    </lineage>
</organism>
<dbReference type="GO" id="GO:0008270">
    <property type="term" value="F:zinc ion binding"/>
    <property type="evidence" value="ECO:0007669"/>
    <property type="project" value="UniProtKB-KW"/>
</dbReference>
<evidence type="ECO:0000313" key="4">
    <source>
        <dbReference type="EMBL" id="KAF0715626.1"/>
    </source>
</evidence>
<reference evidence="4" key="2">
    <citation type="submission" date="2019-06" db="EMBL/GenBank/DDBJ databases">
        <title>Genomics analysis of Aphanomyces spp. identifies a new class of oomycete effector associated with host adaptation.</title>
        <authorList>
            <person name="Gaulin E."/>
        </authorList>
    </citation>
    <scope>NUCLEOTIDE SEQUENCE</scope>
    <source>
        <strain evidence="4">CBS 578.67</strain>
    </source>
</reference>
<dbReference type="InterPro" id="IPR001164">
    <property type="entry name" value="ArfGAP_dom"/>
</dbReference>
<dbReference type="PANTHER" id="PTHR46085:SF3">
    <property type="entry name" value="ARF GTPASE ACTIVATING PROTEIN"/>
    <property type="match status" value="1"/>
</dbReference>
<dbReference type="InterPro" id="IPR044820">
    <property type="entry name" value="AGD14-like"/>
</dbReference>
<keyword evidence="1" id="KW-0863">Zinc-finger</keyword>
<dbReference type="AlphaFoldDB" id="A0A485K9C4"/>
<dbReference type="SUPFAM" id="SSF57863">
    <property type="entry name" value="ArfGap/RecO-like zinc finger"/>
    <property type="match status" value="1"/>
</dbReference>
<sequence>MSTPEALLNTLRKLDANKACANCDAVAKFGHGNICEKFKTFVCNHCKSAHQSYSHRVKSVTMSNWSKDEVDALKDENGGGNAVARRMWFATWEEGRSMRKPAETDPLDNFKKFINAVYNDKAYYSASPSGGGAPRTSSGRPPKQASAPPKAAPSSDLLGFAGAPTPAFDASFDAFSAPVAPPASASATFAPFDAFAAPVAPTNAPKHDEWSAFQSAPAPPSAATTSFDPFGLASPPASQPPTATVFDPFAAATNNAVHRPSHPSLGVSTMAPPMGGMMMGGGGGPMGGMVPGMSPMGGMHAPSPMVGMHQFNNTMPQFNGISPYNGAAPQMGGFQNNVPTNMYAGGGASISSLLDPNMVSNPHIQRLSGNPNIGYGQPQQQQQRVQAAVVSSGGRDPFAGLGFK</sequence>
<dbReference type="InterPro" id="IPR038508">
    <property type="entry name" value="ArfGAP_dom_sf"/>
</dbReference>
<feature type="region of interest" description="Disordered" evidence="2">
    <location>
        <begin position="128"/>
        <end position="158"/>
    </location>
</feature>
<dbReference type="Proteomes" id="UP000332933">
    <property type="component" value="Unassembled WGS sequence"/>
</dbReference>
<keyword evidence="6" id="KW-1185">Reference proteome</keyword>
<dbReference type="GO" id="GO:0005096">
    <property type="term" value="F:GTPase activator activity"/>
    <property type="evidence" value="ECO:0007669"/>
    <property type="project" value="InterPro"/>
</dbReference>
<keyword evidence="1" id="KW-0479">Metal-binding</keyword>
<dbReference type="EMBL" id="CAADRA010000541">
    <property type="protein sequence ID" value="VFT80455.1"/>
    <property type="molecule type" value="Genomic_DNA"/>
</dbReference>
<evidence type="ECO:0000256" key="2">
    <source>
        <dbReference type="SAM" id="MobiDB-lite"/>
    </source>
</evidence>
<dbReference type="SMART" id="SM00105">
    <property type="entry name" value="ArfGap"/>
    <property type="match status" value="1"/>
</dbReference>
<evidence type="ECO:0000313" key="6">
    <source>
        <dbReference type="Proteomes" id="UP000332933"/>
    </source>
</evidence>
<evidence type="ECO:0000259" key="3">
    <source>
        <dbReference type="PROSITE" id="PS50115"/>
    </source>
</evidence>
<dbReference type="InterPro" id="IPR037278">
    <property type="entry name" value="ARFGAP/RecO"/>
</dbReference>
<feature type="domain" description="Arf-GAP" evidence="3">
    <location>
        <begin position="5"/>
        <end position="123"/>
    </location>
</feature>
<reference evidence="5 6" key="1">
    <citation type="submission" date="2019-03" db="EMBL/GenBank/DDBJ databases">
        <authorList>
            <person name="Gaulin E."/>
            <person name="Dumas B."/>
        </authorList>
    </citation>
    <scope>NUCLEOTIDE SEQUENCE [LARGE SCALE GENOMIC DNA]</scope>
    <source>
        <strain evidence="5">CBS 568.67</strain>
    </source>
</reference>
<protein>
    <submittedName>
        <fullName evidence="5">Aste57867_3284 protein</fullName>
    </submittedName>
</protein>
<proteinExistence type="predicted"/>